<comment type="subcellular location">
    <subcellularLocation>
        <location evidence="1">Cell membrane</location>
        <topology evidence="1">Multi-pass membrane protein</topology>
    </subcellularLocation>
</comment>
<protein>
    <submittedName>
        <fullName evidence="8">MFS transporter</fullName>
    </submittedName>
</protein>
<feature type="transmembrane region" description="Helical" evidence="6">
    <location>
        <begin position="94"/>
        <end position="114"/>
    </location>
</feature>
<dbReference type="SUPFAM" id="SSF103473">
    <property type="entry name" value="MFS general substrate transporter"/>
    <property type="match status" value="1"/>
</dbReference>
<evidence type="ECO:0000256" key="5">
    <source>
        <dbReference type="ARBA" id="ARBA00023136"/>
    </source>
</evidence>
<keyword evidence="3 6" id="KW-0812">Transmembrane</keyword>
<evidence type="ECO:0000313" key="9">
    <source>
        <dbReference type="Proteomes" id="UP001596137"/>
    </source>
</evidence>
<evidence type="ECO:0000256" key="1">
    <source>
        <dbReference type="ARBA" id="ARBA00004651"/>
    </source>
</evidence>
<dbReference type="PROSITE" id="PS50850">
    <property type="entry name" value="MFS"/>
    <property type="match status" value="1"/>
</dbReference>
<comment type="caution">
    <text evidence="8">The sequence shown here is derived from an EMBL/GenBank/DDBJ whole genome shotgun (WGS) entry which is preliminary data.</text>
</comment>
<dbReference type="InterPro" id="IPR036259">
    <property type="entry name" value="MFS_trans_sf"/>
</dbReference>
<dbReference type="Pfam" id="PF07690">
    <property type="entry name" value="MFS_1"/>
    <property type="match status" value="1"/>
</dbReference>
<evidence type="ECO:0000256" key="4">
    <source>
        <dbReference type="ARBA" id="ARBA00022989"/>
    </source>
</evidence>
<gene>
    <name evidence="8" type="ORF">ACFP1K_32250</name>
</gene>
<feature type="transmembrane region" description="Helical" evidence="6">
    <location>
        <begin position="120"/>
        <end position="141"/>
    </location>
</feature>
<feature type="transmembrane region" description="Helical" evidence="6">
    <location>
        <begin position="306"/>
        <end position="324"/>
    </location>
</feature>
<dbReference type="InterPro" id="IPR020846">
    <property type="entry name" value="MFS_dom"/>
</dbReference>
<feature type="transmembrane region" description="Helical" evidence="6">
    <location>
        <begin position="29"/>
        <end position="52"/>
    </location>
</feature>
<evidence type="ECO:0000313" key="8">
    <source>
        <dbReference type="EMBL" id="MFC6085877.1"/>
    </source>
</evidence>
<proteinExistence type="predicted"/>
<dbReference type="Gene3D" id="1.20.1250.20">
    <property type="entry name" value="MFS general substrate transporter like domains"/>
    <property type="match status" value="1"/>
</dbReference>
<dbReference type="InterPro" id="IPR011701">
    <property type="entry name" value="MFS"/>
</dbReference>
<dbReference type="PANTHER" id="PTHR23513">
    <property type="entry name" value="INTEGRAL MEMBRANE EFFLUX PROTEIN-RELATED"/>
    <property type="match status" value="1"/>
</dbReference>
<dbReference type="RefSeq" id="WP_380760477.1">
    <property type="nucleotide sequence ID" value="NZ_JBHSRF010000071.1"/>
</dbReference>
<feature type="transmembrane region" description="Helical" evidence="6">
    <location>
        <begin position="275"/>
        <end position="294"/>
    </location>
</feature>
<evidence type="ECO:0000256" key="6">
    <source>
        <dbReference type="SAM" id="Phobius"/>
    </source>
</evidence>
<feature type="transmembrane region" description="Helical" evidence="6">
    <location>
        <begin position="64"/>
        <end position="85"/>
    </location>
</feature>
<keyword evidence="9" id="KW-1185">Reference proteome</keyword>
<keyword evidence="4 6" id="KW-1133">Transmembrane helix</keyword>
<feature type="transmembrane region" description="Helical" evidence="6">
    <location>
        <begin position="242"/>
        <end position="269"/>
    </location>
</feature>
<name>A0ABW1NT14_9ACTN</name>
<feature type="domain" description="Major facilitator superfamily (MFS) profile" evidence="7">
    <location>
        <begin position="230"/>
        <end position="434"/>
    </location>
</feature>
<organism evidence="8 9">
    <name type="scientific">Sphaerisporangium aureirubrum</name>
    <dbReference type="NCBI Taxonomy" id="1544736"/>
    <lineage>
        <taxon>Bacteria</taxon>
        <taxon>Bacillati</taxon>
        <taxon>Actinomycetota</taxon>
        <taxon>Actinomycetes</taxon>
        <taxon>Streptosporangiales</taxon>
        <taxon>Streptosporangiaceae</taxon>
        <taxon>Sphaerisporangium</taxon>
    </lineage>
</organism>
<keyword evidence="5 6" id="KW-0472">Membrane</keyword>
<feature type="transmembrane region" description="Helical" evidence="6">
    <location>
        <begin position="330"/>
        <end position="359"/>
    </location>
</feature>
<reference evidence="9" key="1">
    <citation type="journal article" date="2019" name="Int. J. Syst. Evol. Microbiol.">
        <title>The Global Catalogue of Microorganisms (GCM) 10K type strain sequencing project: providing services to taxonomists for standard genome sequencing and annotation.</title>
        <authorList>
            <consortium name="The Broad Institute Genomics Platform"/>
            <consortium name="The Broad Institute Genome Sequencing Center for Infectious Disease"/>
            <person name="Wu L."/>
            <person name="Ma J."/>
        </authorList>
    </citation>
    <scope>NUCLEOTIDE SEQUENCE [LARGE SCALE GENOMIC DNA]</scope>
    <source>
        <strain evidence="9">JCM 30346</strain>
    </source>
</reference>
<evidence type="ECO:0000259" key="7">
    <source>
        <dbReference type="PROSITE" id="PS50850"/>
    </source>
</evidence>
<evidence type="ECO:0000256" key="2">
    <source>
        <dbReference type="ARBA" id="ARBA00022475"/>
    </source>
</evidence>
<feature type="transmembrane region" description="Helical" evidence="6">
    <location>
        <begin position="400"/>
        <end position="419"/>
    </location>
</feature>
<accession>A0ABW1NT14</accession>
<dbReference type="EMBL" id="JBHSRF010000071">
    <property type="protein sequence ID" value="MFC6085877.1"/>
    <property type="molecule type" value="Genomic_DNA"/>
</dbReference>
<dbReference type="PANTHER" id="PTHR23513:SF6">
    <property type="entry name" value="MAJOR FACILITATOR SUPERFAMILY ASSOCIATED DOMAIN-CONTAINING PROTEIN"/>
    <property type="match status" value="1"/>
</dbReference>
<keyword evidence="2" id="KW-1003">Cell membrane</keyword>
<dbReference type="Proteomes" id="UP001596137">
    <property type="component" value="Unassembled WGS sequence"/>
</dbReference>
<sequence>MKTSATRLRLGTHRPGRWARTPANRDLRLYWGGQTATAFGSVFTAIAVPLVAVHALGASPAETGLLAAAASLPLPLFGLFISAWADRLRTRRRVLIGCDLAIAGVLAATLAAVAADVLGVWTLAAVVFLVATAGVMVETVYMVHLKSIVAPAGLVTARARLNRGEYIGGTLGRALAGPAAALGLAVPFLVDLLARLLSAVTLMLIRSPETPTAPAPNPEGRRLPRDLGAGFRLLATQPFLRGLVPFLAGQQVVAGMTLALVAPFLLNVLGVPAGWYGLLFVLLGVSGVAGTFLSELLSRRLDPERLTLLGLLGAALGTAALPLAGGPLTAAAAVAALGIGLPHLFAAMANIGLVTFVTLRVPDEVLGRVSVSVQLVTAAGATAGALLGGLLGTALGVRPALWAAFALSALSLPLLVPVLRLMRAGDRPDVPAPV</sequence>
<evidence type="ECO:0000256" key="3">
    <source>
        <dbReference type="ARBA" id="ARBA00022692"/>
    </source>
</evidence>
<feature type="transmembrane region" description="Helical" evidence="6">
    <location>
        <begin position="371"/>
        <end position="394"/>
    </location>
</feature>